<dbReference type="GO" id="GO:0035529">
    <property type="term" value="F:NADH pyrophosphatase activity"/>
    <property type="evidence" value="ECO:0007669"/>
    <property type="project" value="TreeGrafter"/>
</dbReference>
<accession>A0AA88X2X1</accession>
<dbReference type="InterPro" id="IPR003293">
    <property type="entry name" value="Nudix_hydrolase6-like"/>
</dbReference>
<keyword evidence="2" id="KW-1185">Reference proteome</keyword>
<reference evidence="1" key="1">
    <citation type="submission" date="2022-12" db="EMBL/GenBank/DDBJ databases">
        <title>Draft genome assemblies for two species of Escallonia (Escalloniales).</title>
        <authorList>
            <person name="Chanderbali A."/>
            <person name="Dervinis C."/>
            <person name="Anghel I."/>
            <person name="Soltis D."/>
            <person name="Soltis P."/>
            <person name="Zapata F."/>
        </authorList>
    </citation>
    <scope>NUCLEOTIDE SEQUENCE</scope>
    <source>
        <strain evidence="1">UCBG64.0493</strain>
        <tissue evidence="1">Leaf</tissue>
    </source>
</reference>
<evidence type="ECO:0000313" key="2">
    <source>
        <dbReference type="Proteomes" id="UP001188597"/>
    </source>
</evidence>
<name>A0AA88X2X1_9ASTE</name>
<dbReference type="AlphaFoldDB" id="A0AA88X2X1"/>
<gene>
    <name evidence="1" type="ORF">RJ639_031386</name>
</gene>
<protein>
    <submittedName>
        <fullName evidence="1">Uncharacterized protein</fullName>
    </submittedName>
</protein>
<dbReference type="GO" id="GO:0051287">
    <property type="term" value="F:NAD binding"/>
    <property type="evidence" value="ECO:0007669"/>
    <property type="project" value="TreeGrafter"/>
</dbReference>
<dbReference type="GO" id="GO:0047631">
    <property type="term" value="F:ADP-ribose diphosphatase activity"/>
    <property type="evidence" value="ECO:0007669"/>
    <property type="project" value="TreeGrafter"/>
</dbReference>
<organism evidence="1 2">
    <name type="scientific">Escallonia herrerae</name>
    <dbReference type="NCBI Taxonomy" id="1293975"/>
    <lineage>
        <taxon>Eukaryota</taxon>
        <taxon>Viridiplantae</taxon>
        <taxon>Streptophyta</taxon>
        <taxon>Embryophyta</taxon>
        <taxon>Tracheophyta</taxon>
        <taxon>Spermatophyta</taxon>
        <taxon>Magnoliopsida</taxon>
        <taxon>eudicotyledons</taxon>
        <taxon>Gunneridae</taxon>
        <taxon>Pentapetalae</taxon>
        <taxon>asterids</taxon>
        <taxon>campanulids</taxon>
        <taxon>Escalloniales</taxon>
        <taxon>Escalloniaceae</taxon>
        <taxon>Escallonia</taxon>
    </lineage>
</organism>
<sequence>PLSFDIQKQESEIEAAEWMPFDDYAAQPFVQTNELQKYLIDICLAKESGEYTGFTPVPTLVRYDYENEIIVGEGLTRTERRLYCFSA</sequence>
<dbReference type="PANTHER" id="PTHR13994:SF29">
    <property type="entry name" value="NUDIX HYDROLASE 2"/>
    <property type="match status" value="1"/>
</dbReference>
<proteinExistence type="predicted"/>
<feature type="non-terminal residue" evidence="1">
    <location>
        <position position="87"/>
    </location>
</feature>
<evidence type="ECO:0000313" key="1">
    <source>
        <dbReference type="EMBL" id="KAK3035963.1"/>
    </source>
</evidence>
<dbReference type="PANTHER" id="PTHR13994">
    <property type="entry name" value="NUDIX HYDROLASE RELATED"/>
    <property type="match status" value="1"/>
</dbReference>
<dbReference type="Proteomes" id="UP001188597">
    <property type="component" value="Unassembled WGS sequence"/>
</dbReference>
<comment type="caution">
    <text evidence="1">The sequence shown here is derived from an EMBL/GenBank/DDBJ whole genome shotgun (WGS) entry which is preliminary data.</text>
</comment>
<dbReference type="EMBL" id="JAVXUP010000162">
    <property type="protein sequence ID" value="KAK3035963.1"/>
    <property type="molecule type" value="Genomic_DNA"/>
</dbReference>